<name>A0AAD7QZL5_9ASCO</name>
<dbReference type="AlphaFoldDB" id="A0AAD7QZL5"/>
<feature type="compositionally biased region" description="Low complexity" evidence="1">
    <location>
        <begin position="7"/>
        <end position="24"/>
    </location>
</feature>
<accession>A0AAD7QZL5</accession>
<keyword evidence="3" id="KW-1185">Reference proteome</keyword>
<protein>
    <recommendedName>
        <fullName evidence="4">FAR1 domain-containing protein</fullName>
    </recommendedName>
</protein>
<proteinExistence type="predicted"/>
<evidence type="ECO:0000256" key="1">
    <source>
        <dbReference type="SAM" id="MobiDB-lite"/>
    </source>
</evidence>
<evidence type="ECO:0000313" key="3">
    <source>
        <dbReference type="Proteomes" id="UP001217417"/>
    </source>
</evidence>
<feature type="compositionally biased region" description="Basic and acidic residues" evidence="1">
    <location>
        <begin position="31"/>
        <end position="40"/>
    </location>
</feature>
<evidence type="ECO:0000313" key="2">
    <source>
        <dbReference type="EMBL" id="KAJ8104398.1"/>
    </source>
</evidence>
<dbReference type="RefSeq" id="XP_056047848.1">
    <property type="nucleotide sequence ID" value="XM_056186498.1"/>
</dbReference>
<dbReference type="EMBL" id="JARPMG010000001">
    <property type="protein sequence ID" value="KAJ8104398.1"/>
    <property type="molecule type" value="Genomic_DNA"/>
</dbReference>
<sequence length="251" mass="28908">MGESADLSDSLSESSRSSRSSLELNGDEERDILAEGQNDRDDRDDRNYFIDIETQLFNDFGSVLHAIDERAEAHGFAVVARRPSNRYRHTGQYCRYDLECVRGHAKPSRGQGCKKKNYTRLNCPWLAKLVFSKNVGAWIFTFRHSRHSHDRDQLPGHIPAHRRRHRTGDVEQSLQQLLNSRGQLAPMLLNNFNAESRTNVKLKWQGLGSGTLLDIQITAVLNRGRVRVWLTKIYNKYIYTRSTKLSLLHLC</sequence>
<gene>
    <name evidence="2" type="ORF">POJ06DRAFT_244409</name>
</gene>
<dbReference type="GeneID" id="80881664"/>
<comment type="caution">
    <text evidence="2">The sequence shown here is derived from an EMBL/GenBank/DDBJ whole genome shotgun (WGS) entry which is preliminary data.</text>
</comment>
<dbReference type="Proteomes" id="UP001217417">
    <property type="component" value="Unassembled WGS sequence"/>
</dbReference>
<reference evidence="2" key="1">
    <citation type="submission" date="2023-03" db="EMBL/GenBank/DDBJ databases">
        <title>Near-Complete genome sequence of Lipomyces tetrasporous NRRL Y-64009, an oleaginous yeast capable of growing on lignocellulosic hydrolysates.</title>
        <authorList>
            <consortium name="Lawrence Berkeley National Laboratory"/>
            <person name="Jagtap S.S."/>
            <person name="Liu J.-J."/>
            <person name="Walukiewicz H.E."/>
            <person name="Pangilinan J."/>
            <person name="Lipzen A."/>
            <person name="Ahrendt S."/>
            <person name="Koriabine M."/>
            <person name="Cobaugh K."/>
            <person name="Salamov A."/>
            <person name="Yoshinaga Y."/>
            <person name="Ng V."/>
            <person name="Daum C."/>
            <person name="Grigoriev I.V."/>
            <person name="Slininger P.J."/>
            <person name="Dien B.S."/>
            <person name="Jin Y.-S."/>
            <person name="Rao C.V."/>
        </authorList>
    </citation>
    <scope>NUCLEOTIDE SEQUENCE</scope>
    <source>
        <strain evidence="2">NRRL Y-64009</strain>
    </source>
</reference>
<organism evidence="2 3">
    <name type="scientific">Lipomyces tetrasporus</name>
    <dbReference type="NCBI Taxonomy" id="54092"/>
    <lineage>
        <taxon>Eukaryota</taxon>
        <taxon>Fungi</taxon>
        <taxon>Dikarya</taxon>
        <taxon>Ascomycota</taxon>
        <taxon>Saccharomycotina</taxon>
        <taxon>Lipomycetes</taxon>
        <taxon>Lipomycetales</taxon>
        <taxon>Lipomycetaceae</taxon>
        <taxon>Lipomyces</taxon>
    </lineage>
</organism>
<feature type="region of interest" description="Disordered" evidence="1">
    <location>
        <begin position="1"/>
        <end position="40"/>
    </location>
</feature>
<evidence type="ECO:0008006" key="4">
    <source>
        <dbReference type="Google" id="ProtNLM"/>
    </source>
</evidence>